<evidence type="ECO:0000313" key="2">
    <source>
        <dbReference type="EMBL" id="RBO92037.1"/>
    </source>
</evidence>
<dbReference type="GO" id="GO:0006260">
    <property type="term" value="P:DNA replication"/>
    <property type="evidence" value="ECO:0007669"/>
    <property type="project" value="TreeGrafter"/>
</dbReference>
<accession>A0A366DPL6</accession>
<keyword evidence="2" id="KW-0547">Nucleotide-binding</keyword>
<keyword evidence="2" id="KW-0378">Hydrolase</keyword>
<reference evidence="2 3" key="1">
    <citation type="submission" date="2018-06" db="EMBL/GenBank/DDBJ databases">
        <title>Genomic Encyclopedia of Type Strains, Phase IV (KMG-IV): sequencing the most valuable type-strain genomes for metagenomic binning, comparative biology and taxonomic classification.</title>
        <authorList>
            <person name="Goeker M."/>
        </authorList>
    </citation>
    <scope>NUCLEOTIDE SEQUENCE [LARGE SCALE GENOMIC DNA]</scope>
    <source>
        <strain evidence="2 3">DSM 15140</strain>
    </source>
</reference>
<dbReference type="EMBL" id="QNRI01000017">
    <property type="protein sequence ID" value="RBO92037.1"/>
    <property type="molecule type" value="Genomic_DNA"/>
</dbReference>
<keyword evidence="3" id="KW-1185">Reference proteome</keyword>
<feature type="domain" description="IstB-like ATP-binding" evidence="1">
    <location>
        <begin position="22"/>
        <end position="190"/>
    </location>
</feature>
<feature type="non-terminal residue" evidence="2">
    <location>
        <position position="1"/>
    </location>
</feature>
<gene>
    <name evidence="2" type="ORF">DES48_1171</name>
</gene>
<dbReference type="InterPro" id="IPR002611">
    <property type="entry name" value="IstB_ATP-bd"/>
</dbReference>
<evidence type="ECO:0000259" key="1">
    <source>
        <dbReference type="Pfam" id="PF01695"/>
    </source>
</evidence>
<dbReference type="InterPro" id="IPR027417">
    <property type="entry name" value="P-loop_NTPase"/>
</dbReference>
<evidence type="ECO:0000313" key="3">
    <source>
        <dbReference type="Proteomes" id="UP000252254"/>
    </source>
</evidence>
<dbReference type="GO" id="GO:0005524">
    <property type="term" value="F:ATP binding"/>
    <property type="evidence" value="ECO:0007669"/>
    <property type="project" value="InterPro"/>
</dbReference>
<protein>
    <submittedName>
        <fullName evidence="2">Phage DNA replication protein (Predicted replicative helicase loader)</fullName>
    </submittedName>
</protein>
<dbReference type="CDD" id="cd00009">
    <property type="entry name" value="AAA"/>
    <property type="match status" value="1"/>
</dbReference>
<proteinExistence type="predicted"/>
<dbReference type="PANTHER" id="PTHR30050:SF4">
    <property type="entry name" value="ATP-BINDING PROTEIN RV3427C IN INSERTION SEQUENCE-RELATED"/>
    <property type="match status" value="1"/>
</dbReference>
<name>A0A366DPL6_9BACI</name>
<organism evidence="2 3">
    <name type="scientific">Paraliobacillus ryukyuensis</name>
    <dbReference type="NCBI Taxonomy" id="200904"/>
    <lineage>
        <taxon>Bacteria</taxon>
        <taxon>Bacillati</taxon>
        <taxon>Bacillota</taxon>
        <taxon>Bacilli</taxon>
        <taxon>Bacillales</taxon>
        <taxon>Bacillaceae</taxon>
        <taxon>Paraliobacillus</taxon>
    </lineage>
</organism>
<dbReference type="Proteomes" id="UP000252254">
    <property type="component" value="Unassembled WGS sequence"/>
</dbReference>
<comment type="caution">
    <text evidence="2">The sequence shown here is derived from an EMBL/GenBank/DDBJ whole genome shotgun (WGS) entry which is preliminary data.</text>
</comment>
<dbReference type="OrthoDB" id="2052561at2"/>
<dbReference type="Gene3D" id="3.40.50.300">
    <property type="entry name" value="P-loop containing nucleotide triphosphate hydrolases"/>
    <property type="match status" value="1"/>
</dbReference>
<dbReference type="GO" id="GO:0004386">
    <property type="term" value="F:helicase activity"/>
    <property type="evidence" value="ECO:0007669"/>
    <property type="project" value="UniProtKB-KW"/>
</dbReference>
<dbReference type="STRING" id="200904.GCA_900168775_02157"/>
<dbReference type="SUPFAM" id="SSF52540">
    <property type="entry name" value="P-loop containing nucleoside triphosphate hydrolases"/>
    <property type="match status" value="1"/>
</dbReference>
<keyword evidence="2" id="KW-0067">ATP-binding</keyword>
<dbReference type="Pfam" id="PF01695">
    <property type="entry name" value="IstB_IS21"/>
    <property type="match status" value="1"/>
</dbReference>
<sequence length="191" mass="21698">LRLEKMLKHFDGHSLLNKSLVNATFESYEPTNDQQQNAKRTAMDYVADFTGTGNLLFSGTYGTGKSHLSVAITKALMEKGKTCVFISFPKLLTKIKDTYNNDGPTEDQLMNAMKNVDLLVIDDIGAEKRSEWSIAKLFEIIDDRAGKATIYTTNLNSEELNNWVGERNFSRIMENTQPIKLNGNDYRRKQF</sequence>
<dbReference type="PANTHER" id="PTHR30050">
    <property type="entry name" value="CHROMOSOMAL REPLICATION INITIATOR PROTEIN DNAA"/>
    <property type="match status" value="1"/>
</dbReference>
<keyword evidence="2" id="KW-0347">Helicase</keyword>
<dbReference type="RefSeq" id="WP_113870136.1">
    <property type="nucleotide sequence ID" value="NZ_QNRI01000017.1"/>
</dbReference>
<dbReference type="AlphaFoldDB" id="A0A366DPL6"/>